<dbReference type="EMBL" id="JAPFFF010000001">
    <property type="protein sequence ID" value="KAK8898845.1"/>
    <property type="molecule type" value="Genomic_DNA"/>
</dbReference>
<evidence type="ECO:0000313" key="2">
    <source>
        <dbReference type="Proteomes" id="UP001470230"/>
    </source>
</evidence>
<keyword evidence="2" id="KW-1185">Reference proteome</keyword>
<comment type="caution">
    <text evidence="1">The sequence shown here is derived from an EMBL/GenBank/DDBJ whole genome shotgun (WGS) entry which is preliminary data.</text>
</comment>
<sequence>MELFQLNSSHFNQPVMVKAKIIREEEDGDQVRHNFFTEENLCSLKFPTGDEFFTFLQSNAYSEGFKLVSEHSHDDTFIFIKCYQHNTKSPAYEKCNFKINLQAHNFNQPSQYYSVSSCKCLQHSHTLDPFLFVHLILSDETVDTIKSLSECNVDTIKIAEYIEKVKGISMTTAQIRYILKKKREEEIQTETEILEKKMNDEEGLAFVKPPNEINNVSYRRAIATFRNTIFNIK</sequence>
<reference evidence="1 2" key="1">
    <citation type="submission" date="2024-04" db="EMBL/GenBank/DDBJ databases">
        <title>Tritrichomonas musculus Genome.</title>
        <authorList>
            <person name="Alves-Ferreira E."/>
            <person name="Grigg M."/>
            <person name="Lorenzi H."/>
            <person name="Galac M."/>
        </authorList>
    </citation>
    <scope>NUCLEOTIDE SEQUENCE [LARGE SCALE GENOMIC DNA]</scope>
    <source>
        <strain evidence="1 2">EAF2021</strain>
    </source>
</reference>
<proteinExistence type="predicted"/>
<gene>
    <name evidence="1" type="ORF">M9Y10_001137</name>
</gene>
<organism evidence="1 2">
    <name type="scientific">Tritrichomonas musculus</name>
    <dbReference type="NCBI Taxonomy" id="1915356"/>
    <lineage>
        <taxon>Eukaryota</taxon>
        <taxon>Metamonada</taxon>
        <taxon>Parabasalia</taxon>
        <taxon>Tritrichomonadida</taxon>
        <taxon>Tritrichomonadidae</taxon>
        <taxon>Tritrichomonas</taxon>
    </lineage>
</organism>
<name>A0ABR2L672_9EUKA</name>
<protein>
    <submittedName>
        <fullName evidence="1">Uncharacterized protein</fullName>
    </submittedName>
</protein>
<evidence type="ECO:0000313" key="1">
    <source>
        <dbReference type="EMBL" id="KAK8898845.1"/>
    </source>
</evidence>
<accession>A0ABR2L672</accession>
<dbReference type="Proteomes" id="UP001470230">
    <property type="component" value="Unassembled WGS sequence"/>
</dbReference>